<feature type="compositionally biased region" description="Basic residues" evidence="7">
    <location>
        <begin position="1566"/>
        <end position="1579"/>
    </location>
</feature>
<dbReference type="SMART" id="SM00248">
    <property type="entry name" value="ANK"/>
    <property type="match status" value="14"/>
</dbReference>
<feature type="compositionally biased region" description="Basic residues" evidence="7">
    <location>
        <begin position="1476"/>
        <end position="1489"/>
    </location>
</feature>
<dbReference type="Pfam" id="PF12796">
    <property type="entry name" value="Ank_2"/>
    <property type="match status" value="4"/>
</dbReference>
<feature type="region of interest" description="Disordered" evidence="7">
    <location>
        <begin position="490"/>
        <end position="517"/>
    </location>
</feature>
<dbReference type="CDD" id="cd01650">
    <property type="entry name" value="RT_nLTR_like"/>
    <property type="match status" value="1"/>
</dbReference>
<dbReference type="InterPro" id="IPR043502">
    <property type="entry name" value="DNA/RNA_pol_sf"/>
</dbReference>
<protein>
    <recommendedName>
        <fullName evidence="2">ribonuclease H</fullName>
        <ecNumber evidence="2">3.1.26.4</ecNumber>
    </recommendedName>
</protein>
<feature type="compositionally biased region" description="Basic and acidic residues" evidence="7">
    <location>
        <begin position="1614"/>
        <end position="1683"/>
    </location>
</feature>
<name>A0AAE0Q8E4_9TELE</name>
<evidence type="ECO:0000256" key="2">
    <source>
        <dbReference type="ARBA" id="ARBA00012180"/>
    </source>
</evidence>
<accession>A0AAE0Q8E4</accession>
<feature type="repeat" description="ANK" evidence="5">
    <location>
        <begin position="358"/>
        <end position="390"/>
    </location>
</feature>
<dbReference type="Gene3D" id="3.60.10.10">
    <property type="entry name" value="Endonuclease/exonuclease/phosphatase"/>
    <property type="match status" value="1"/>
</dbReference>
<dbReference type="InterPro" id="IPR000477">
    <property type="entry name" value="RT_dom"/>
</dbReference>
<proteinExistence type="inferred from homology"/>
<feature type="repeat" description="ANK" evidence="5">
    <location>
        <begin position="391"/>
        <end position="423"/>
    </location>
</feature>
<feature type="compositionally biased region" description="Polar residues" evidence="7">
    <location>
        <begin position="1513"/>
        <end position="1529"/>
    </location>
</feature>
<evidence type="ECO:0000313" key="10">
    <source>
        <dbReference type="Proteomes" id="UP001274896"/>
    </source>
</evidence>
<dbReference type="PANTHER" id="PTHR24123">
    <property type="entry name" value="ANKYRIN REPEAT-CONTAINING"/>
    <property type="match status" value="1"/>
</dbReference>
<dbReference type="Pfam" id="PF00612">
    <property type="entry name" value="IQ"/>
    <property type="match status" value="1"/>
</dbReference>
<dbReference type="PROSITE" id="PS50878">
    <property type="entry name" value="RT_POL"/>
    <property type="match status" value="1"/>
</dbReference>
<feature type="domain" description="Reverse transcriptase" evidence="8">
    <location>
        <begin position="1020"/>
        <end position="1279"/>
    </location>
</feature>
<feature type="repeat" description="ANK" evidence="5">
    <location>
        <begin position="424"/>
        <end position="456"/>
    </location>
</feature>
<feature type="repeat" description="ANK" evidence="5">
    <location>
        <begin position="49"/>
        <end position="81"/>
    </location>
</feature>
<evidence type="ECO:0000259" key="8">
    <source>
        <dbReference type="PROSITE" id="PS50878"/>
    </source>
</evidence>
<feature type="region of interest" description="Disordered" evidence="7">
    <location>
        <begin position="1420"/>
        <end position="1442"/>
    </location>
</feature>
<feature type="repeat" description="ANK" evidence="5">
    <location>
        <begin position="150"/>
        <end position="182"/>
    </location>
</feature>
<dbReference type="PROSITE" id="PS50297">
    <property type="entry name" value="ANK_REP_REGION"/>
    <property type="match status" value="8"/>
</dbReference>
<evidence type="ECO:0000256" key="3">
    <source>
        <dbReference type="ARBA" id="ARBA00022737"/>
    </source>
</evidence>
<dbReference type="Pfam" id="PF00023">
    <property type="entry name" value="Ank"/>
    <property type="match status" value="1"/>
</dbReference>
<dbReference type="EC" id="3.1.26.4" evidence="2"/>
<dbReference type="InterPro" id="IPR051165">
    <property type="entry name" value="Multifunctional_ANK_Repeat"/>
</dbReference>
<feature type="repeat" description="ANK" evidence="5">
    <location>
        <begin position="222"/>
        <end position="242"/>
    </location>
</feature>
<feature type="region of interest" description="Disordered" evidence="7">
    <location>
        <begin position="1465"/>
        <end position="1694"/>
    </location>
</feature>
<feature type="repeat" description="ANK" evidence="5">
    <location>
        <begin position="457"/>
        <end position="489"/>
    </location>
</feature>
<dbReference type="InterPro" id="IPR000048">
    <property type="entry name" value="IQ_motif_EF-hand-BS"/>
</dbReference>
<dbReference type="CDD" id="cd09076">
    <property type="entry name" value="L1-EN"/>
    <property type="match status" value="1"/>
</dbReference>
<dbReference type="SUPFAM" id="SSF56672">
    <property type="entry name" value="DNA/RNA polymerases"/>
    <property type="match status" value="1"/>
</dbReference>
<dbReference type="PROSITE" id="PS50088">
    <property type="entry name" value="ANK_REPEAT"/>
    <property type="match status" value="9"/>
</dbReference>
<comment type="similarity">
    <text evidence="1">Belongs to the beta type-B retroviral polymerase family. HERV class-II K(HML-2) pol subfamily.</text>
</comment>
<dbReference type="InterPro" id="IPR043128">
    <property type="entry name" value="Rev_trsase/Diguanyl_cyclase"/>
</dbReference>
<dbReference type="SUPFAM" id="SSF48403">
    <property type="entry name" value="Ankyrin repeat"/>
    <property type="match status" value="2"/>
</dbReference>
<dbReference type="InterPro" id="IPR005135">
    <property type="entry name" value="Endo/exonuclease/phosphatase"/>
</dbReference>
<dbReference type="PANTHER" id="PTHR24123:SF33">
    <property type="entry name" value="PROTEIN HOS4"/>
    <property type="match status" value="1"/>
</dbReference>
<keyword evidence="4 5" id="KW-0040">ANK repeat</keyword>
<evidence type="ECO:0000256" key="7">
    <source>
        <dbReference type="SAM" id="MobiDB-lite"/>
    </source>
</evidence>
<dbReference type="InterPro" id="IPR002110">
    <property type="entry name" value="Ankyrin_rpt"/>
</dbReference>
<dbReference type="GO" id="GO:0004523">
    <property type="term" value="F:RNA-DNA hybrid ribonuclease activity"/>
    <property type="evidence" value="ECO:0007669"/>
    <property type="project" value="UniProtKB-EC"/>
</dbReference>
<dbReference type="Pfam" id="PF03372">
    <property type="entry name" value="Exo_endo_phos"/>
    <property type="match status" value="1"/>
</dbReference>
<dbReference type="InterPro" id="IPR036770">
    <property type="entry name" value="Ankyrin_rpt-contain_sf"/>
</dbReference>
<dbReference type="Proteomes" id="UP001274896">
    <property type="component" value="Unassembled WGS sequence"/>
</dbReference>
<sequence length="1846" mass="210385">MYATEQPLKSSGPAPLSSQVHAAAVNGDRSTLQRLITAEPCLRDSEDQFGRTPLMYCVLADRLDCAETLLKAGASVNKADRSKRTALHLAAQKGNVRFMKLLLSRHANWLLKDLEEMTPLHLATRHSSHKPLSLLLKHMAPGEVDTQDRNKQTALHWSAFYNHPEHVKLLIKHDSNIGIPDSEGKIPLHWAAHSKHPNATHTVRCILDAAPTESLLNWQDYEGRTPLHFAVADGNEAVVEVLTSYEGCSVTAYDNLFRTPLHWAALLGHARIVHLLLERNKSGMIPSDSQGATPLHYGAQSNYADTVAVFLKHPSVRDEPDLEGRTAFMWAAGKGSDDVIKVMLELKRDLDINMADKYGGTALHAAALSGHVSTVRLLLEKGAMVDPLDVMKHTPLFRACEMGHRDVILTLIKGGARVDLVDTDGHSALHWAALGGNAEVCEVLMENGLGPNLQDHAGRTPLQCAAYAGYINCMALLIQHDADPNIQDKEGAGGNWATVGRRSRGGRRVRRQREKRKGKSVGLRIGTLNVGTMTGKGRELADVMERRKVDILCVQETRWKGSKARSIGAGFKLFYYGVDSKRNGVGVVLKEEFVRNVLEVKRVSDRVMSLKLEIEGVMLNVVSGYAPQVGCELEEKERFWSELDEVMESIPTGERVVIGADFNGHVGEGNTGDEEVMGKFGVKERNLEGQMVVDFAKRMDMGVVNTYFQKREEHRVTYKSGGRRTQVDYILCRRGNLKEISDCKVVVGESVARQHRMVVCRMTLMVCKKKRSEIEKKTKWWKLKKEECCEEFRKKLRQALGGQVVLPDDWETTAEVIRETGRKVLGVSSGRRKEDKETWWWNEEVQDSIQRKRLAKKKWDMDRTEENRQEYKELQRRVKREVSKAKQKAYDELYTRLDTREGEKDLYRLARQRDRDGKDVQQVRVIKERDGRVLTSEESVQRRWKEYFEELMNEENEREKRVEEVNSVEQKVDKIRKDEVRKALKRMKSGKAVGPDDIPVEVWKCLGEAAVEFLANLFNRVLESEKMPEEWRRSVLVPIFKNKGDVQSCSNYRGIKLMSHTMKVWERVVEARLRKVVEICEQQYGFMPRKSTTDAIFALRILMEKYRDGQRELHCVFVDLEKAYDRVPREELWYCMRKSGVAEKYVRVVQDMYERSRTVVRCAVGQTEEFNVEVGLHQGSALSPFLFAIVMDQLSEEVRQESPWTMMFADDIVICSESREQVEENLERWRFALERRGMKVSRSKTEYMCVNEREGSGTVRLQGEEVKKVQEFKYLGSTVQSNGECGKEVKKRVQAGWNGWRKVSGVLCDQKISARIKGKVYRTVVRPAMLYGLETVSLRKRQESELEVAELKMLRYTPLDYALLGEHQEVTQFLLEHGALSIAAIQDIAASSIQALYKGYKVRRAFKERKNLLMRHEQLRKDAAKKREEERRREAVQQLSLAGAQQPQISLVQVGSERPPLAATELSGEIKDMKPKGHKHRKSSKAHRSQSHDRTEKKTKKPKEPEHTAETPNTSQMSALNLSMTSQSADRSDTRADVCVRGVYTSEDCVARPERHSPAGSSRPGSARHTHPIHSRPRTSGRTPESKTSHPAVASPPAAADQSGSFISVPIQAGREKSRTREPRAEREKEKPARARREKERRTEREEDKCSRTEREAERFSERERERGWSKEVEKGKRTEKEKEHRRKSLRRRNQAARVIQTAWRRFRVRRCLKELLCGGDKRPEPAEATALLIQFIWERPVHMDNTHQKAISRAQSPPAKAAAKKSSVLQSIYGGAQAKRGRSVRAVSALNTHSQSQLLHDLTLKPTKQLSGMECVHLLDSLNQAKQYSYHLRPQSASSQSRTKD</sequence>
<dbReference type="CDD" id="cd23767">
    <property type="entry name" value="IQCD"/>
    <property type="match status" value="2"/>
</dbReference>
<dbReference type="SUPFAM" id="SSF56219">
    <property type="entry name" value="DNase I-like"/>
    <property type="match status" value="1"/>
</dbReference>
<feature type="coiled-coil region" evidence="6">
    <location>
        <begin position="854"/>
        <end position="888"/>
    </location>
</feature>
<reference evidence="9" key="1">
    <citation type="submission" date="2023-06" db="EMBL/GenBank/DDBJ databases">
        <title>Male Hemibagrus guttatus genome.</title>
        <authorList>
            <person name="Bian C."/>
        </authorList>
    </citation>
    <scope>NUCLEOTIDE SEQUENCE</scope>
    <source>
        <strain evidence="9">Male_cb2023</strain>
        <tissue evidence="9">Muscle</tissue>
    </source>
</reference>
<feature type="compositionally biased region" description="Basic residues" evidence="7">
    <location>
        <begin position="501"/>
        <end position="517"/>
    </location>
</feature>
<organism evidence="9 10">
    <name type="scientific">Hemibagrus guttatus</name>
    <dbReference type="NCBI Taxonomy" id="175788"/>
    <lineage>
        <taxon>Eukaryota</taxon>
        <taxon>Metazoa</taxon>
        <taxon>Chordata</taxon>
        <taxon>Craniata</taxon>
        <taxon>Vertebrata</taxon>
        <taxon>Euteleostomi</taxon>
        <taxon>Actinopterygii</taxon>
        <taxon>Neopterygii</taxon>
        <taxon>Teleostei</taxon>
        <taxon>Ostariophysi</taxon>
        <taxon>Siluriformes</taxon>
        <taxon>Bagridae</taxon>
        <taxon>Hemibagrus</taxon>
    </lineage>
</organism>
<keyword evidence="10" id="KW-1185">Reference proteome</keyword>
<evidence type="ECO:0000256" key="5">
    <source>
        <dbReference type="PROSITE-ProRule" id="PRU00023"/>
    </source>
</evidence>
<feature type="repeat" description="ANK" evidence="5">
    <location>
        <begin position="82"/>
        <end position="114"/>
    </location>
</feature>
<dbReference type="InterPro" id="IPR036691">
    <property type="entry name" value="Endo/exonu/phosph_ase_sf"/>
</dbReference>
<evidence type="ECO:0000256" key="1">
    <source>
        <dbReference type="ARBA" id="ARBA00010879"/>
    </source>
</evidence>
<feature type="repeat" description="ANK" evidence="5">
    <location>
        <begin position="256"/>
        <end position="280"/>
    </location>
</feature>
<keyword evidence="3" id="KW-0677">Repeat</keyword>
<comment type="caution">
    <text evidence="9">The sequence shown here is derived from an EMBL/GenBank/DDBJ whole genome shotgun (WGS) entry which is preliminary data.</text>
</comment>
<dbReference type="Pfam" id="PF00078">
    <property type="entry name" value="RVT_1"/>
    <property type="match status" value="1"/>
</dbReference>
<dbReference type="EMBL" id="JAUCMX010000020">
    <property type="protein sequence ID" value="KAK3515639.1"/>
    <property type="molecule type" value="Genomic_DNA"/>
</dbReference>
<keyword evidence="6" id="KW-0175">Coiled coil</keyword>
<feature type="compositionally biased region" description="Basic and acidic residues" evidence="7">
    <location>
        <begin position="1490"/>
        <end position="1509"/>
    </location>
</feature>
<dbReference type="SMART" id="SM00015">
    <property type="entry name" value="IQ"/>
    <property type="match status" value="2"/>
</dbReference>
<dbReference type="Gene3D" id="1.25.40.20">
    <property type="entry name" value="Ankyrin repeat-containing domain"/>
    <property type="match status" value="4"/>
</dbReference>
<dbReference type="PROSITE" id="PS50096">
    <property type="entry name" value="IQ"/>
    <property type="match status" value="1"/>
</dbReference>
<dbReference type="Gene3D" id="3.30.70.270">
    <property type="match status" value="1"/>
</dbReference>
<gene>
    <name evidence="9" type="ORF">QTP70_025326</name>
</gene>
<evidence type="ECO:0000313" key="9">
    <source>
        <dbReference type="EMBL" id="KAK3515639.1"/>
    </source>
</evidence>
<feature type="compositionally biased region" description="Low complexity" evidence="7">
    <location>
        <begin position="1591"/>
        <end position="1600"/>
    </location>
</feature>
<feature type="compositionally biased region" description="Basic and acidic residues" evidence="7">
    <location>
        <begin position="1420"/>
        <end position="1435"/>
    </location>
</feature>
<evidence type="ECO:0000256" key="4">
    <source>
        <dbReference type="ARBA" id="ARBA00023043"/>
    </source>
</evidence>
<feature type="compositionally biased region" description="Basic residues" evidence="7">
    <location>
        <begin position="1684"/>
        <end position="1694"/>
    </location>
</feature>
<evidence type="ECO:0000256" key="6">
    <source>
        <dbReference type="SAM" id="Coils"/>
    </source>
</evidence>